<proteinExistence type="predicted"/>
<sequence>MPATLRWARLPRSMKKTMDNLLSKITENLLRQKSVVLVGSTDSGKTYWIQNTLIPHLESLNNKVEYLKDGSELSKGSPGVVICDEVETLFDKDYLQGSSPEDYYTPEYLEKVRQWHENYARLPKSTLFVITRNKPDQIKNLLENFRKSDWDDREVVVFKFEK</sequence>
<organism evidence="1 2">
    <name type="scientific">Candidatus Yanofskybacteria bacterium RIFCSPLOWO2_02_FULL_45_18</name>
    <dbReference type="NCBI Taxonomy" id="1802707"/>
    <lineage>
        <taxon>Bacteria</taxon>
        <taxon>Candidatus Yanofskyibacteriota</taxon>
    </lineage>
</organism>
<dbReference type="AlphaFoldDB" id="A0A1F8H2G0"/>
<accession>A0A1F8H2G0</accession>
<evidence type="ECO:0000313" key="2">
    <source>
        <dbReference type="Proteomes" id="UP000177609"/>
    </source>
</evidence>
<dbReference type="InterPro" id="IPR027417">
    <property type="entry name" value="P-loop_NTPase"/>
</dbReference>
<dbReference type="EMBL" id="MGKV01000018">
    <property type="protein sequence ID" value="OGN31834.1"/>
    <property type="molecule type" value="Genomic_DNA"/>
</dbReference>
<dbReference type="SUPFAM" id="SSF52540">
    <property type="entry name" value="P-loop containing nucleoside triphosphate hydrolases"/>
    <property type="match status" value="1"/>
</dbReference>
<dbReference type="Proteomes" id="UP000177609">
    <property type="component" value="Unassembled WGS sequence"/>
</dbReference>
<reference evidence="1 2" key="1">
    <citation type="journal article" date="2016" name="Nat. Commun.">
        <title>Thousands of microbial genomes shed light on interconnected biogeochemical processes in an aquifer system.</title>
        <authorList>
            <person name="Anantharaman K."/>
            <person name="Brown C.T."/>
            <person name="Hug L.A."/>
            <person name="Sharon I."/>
            <person name="Castelle C.J."/>
            <person name="Probst A.J."/>
            <person name="Thomas B.C."/>
            <person name="Singh A."/>
            <person name="Wilkins M.J."/>
            <person name="Karaoz U."/>
            <person name="Brodie E.L."/>
            <person name="Williams K.H."/>
            <person name="Hubbard S.S."/>
            <person name="Banfield J.F."/>
        </authorList>
    </citation>
    <scope>NUCLEOTIDE SEQUENCE [LARGE SCALE GENOMIC DNA]</scope>
</reference>
<comment type="caution">
    <text evidence="1">The sequence shown here is derived from an EMBL/GenBank/DDBJ whole genome shotgun (WGS) entry which is preliminary data.</text>
</comment>
<name>A0A1F8H2G0_9BACT</name>
<evidence type="ECO:0008006" key="3">
    <source>
        <dbReference type="Google" id="ProtNLM"/>
    </source>
</evidence>
<gene>
    <name evidence="1" type="ORF">A3J01_00750</name>
</gene>
<evidence type="ECO:0000313" key="1">
    <source>
        <dbReference type="EMBL" id="OGN31834.1"/>
    </source>
</evidence>
<protein>
    <recommendedName>
        <fullName evidence="3">ATPase dynein-related AAA domain-containing protein</fullName>
    </recommendedName>
</protein>